<evidence type="ECO:0000256" key="12">
    <source>
        <dbReference type="ARBA" id="ARBA00023180"/>
    </source>
</evidence>
<dbReference type="Pfam" id="PF00008">
    <property type="entry name" value="EGF"/>
    <property type="match status" value="1"/>
</dbReference>
<evidence type="ECO:0000256" key="16">
    <source>
        <dbReference type="PROSITE-ProRule" id="PRU00076"/>
    </source>
</evidence>
<evidence type="ECO:0000256" key="1">
    <source>
        <dbReference type="ARBA" id="ARBA00004251"/>
    </source>
</evidence>
<dbReference type="GO" id="GO:0005615">
    <property type="term" value="C:extracellular space"/>
    <property type="evidence" value="ECO:0007669"/>
    <property type="project" value="TreeGrafter"/>
</dbReference>
<dbReference type="Proteomes" id="UP001152803">
    <property type="component" value="Unassembled WGS sequence"/>
</dbReference>
<dbReference type="GO" id="GO:0007173">
    <property type="term" value="P:epidermal growth factor receptor signaling pathway"/>
    <property type="evidence" value="ECO:0007669"/>
    <property type="project" value="TreeGrafter"/>
</dbReference>
<dbReference type="GO" id="GO:0045840">
    <property type="term" value="P:positive regulation of mitotic nuclear division"/>
    <property type="evidence" value="ECO:0007669"/>
    <property type="project" value="TreeGrafter"/>
</dbReference>
<comment type="subcellular location">
    <subcellularLocation>
        <location evidence="1">Cell membrane</location>
        <topology evidence="1">Single-pass type I membrane protein</topology>
    </subcellularLocation>
    <subcellularLocation>
        <location evidence="2">Secreted</location>
    </subcellularLocation>
</comment>
<dbReference type="AlphaFoldDB" id="A0A9Q1HPK8"/>
<evidence type="ECO:0000256" key="6">
    <source>
        <dbReference type="ARBA" id="ARBA00022536"/>
    </source>
</evidence>
<comment type="caution">
    <text evidence="16">Lacks conserved residue(s) required for the propagation of feature annotation.</text>
</comment>
<evidence type="ECO:0000256" key="9">
    <source>
        <dbReference type="ARBA" id="ARBA00023030"/>
    </source>
</evidence>
<dbReference type="GO" id="GO:0005886">
    <property type="term" value="C:plasma membrane"/>
    <property type="evidence" value="ECO:0007669"/>
    <property type="project" value="UniProtKB-SubCell"/>
</dbReference>
<feature type="disulfide bond" evidence="16">
    <location>
        <begin position="108"/>
        <end position="117"/>
    </location>
</feature>
<dbReference type="PROSITE" id="PS00022">
    <property type="entry name" value="EGF_1"/>
    <property type="match status" value="1"/>
</dbReference>
<evidence type="ECO:0000256" key="2">
    <source>
        <dbReference type="ARBA" id="ARBA00004613"/>
    </source>
</evidence>
<dbReference type="Gene3D" id="2.10.25.10">
    <property type="entry name" value="Laminin"/>
    <property type="match status" value="1"/>
</dbReference>
<keyword evidence="12" id="KW-0325">Glycoprotein</keyword>
<dbReference type="FunFam" id="2.10.25.10:FF:000356">
    <property type="entry name" value="pro-neuregulin-4, membrane-bound isoform"/>
    <property type="match status" value="1"/>
</dbReference>
<reference evidence="19" key="1">
    <citation type="journal article" date="2023" name="Science">
        <title>Genome structures resolve the early diversification of teleost fishes.</title>
        <authorList>
            <person name="Parey E."/>
            <person name="Louis A."/>
            <person name="Montfort J."/>
            <person name="Bouchez O."/>
            <person name="Roques C."/>
            <person name="Iampietro C."/>
            <person name="Lluch J."/>
            <person name="Castinel A."/>
            <person name="Donnadieu C."/>
            <person name="Desvignes T."/>
            <person name="Floi Bucao C."/>
            <person name="Jouanno E."/>
            <person name="Wen M."/>
            <person name="Mejri S."/>
            <person name="Dirks R."/>
            <person name="Jansen H."/>
            <person name="Henkel C."/>
            <person name="Chen W.J."/>
            <person name="Zahm M."/>
            <person name="Cabau C."/>
            <person name="Klopp C."/>
            <person name="Thompson A.W."/>
            <person name="Robinson-Rechavi M."/>
            <person name="Braasch I."/>
            <person name="Lecointre G."/>
            <person name="Bobe J."/>
            <person name="Postlethwait J.H."/>
            <person name="Berthelot C."/>
            <person name="Roest Crollius H."/>
            <person name="Guiguen Y."/>
        </authorList>
    </citation>
    <scope>NUCLEOTIDE SEQUENCE</scope>
    <source>
        <strain evidence="19">Concon-B</strain>
    </source>
</reference>
<evidence type="ECO:0000256" key="5">
    <source>
        <dbReference type="ARBA" id="ARBA00022525"/>
    </source>
</evidence>
<keyword evidence="7 17" id="KW-0812">Transmembrane</keyword>
<dbReference type="PANTHER" id="PTHR10740:SF15">
    <property type="entry name" value="EGF-LIKE DOMAIN-CONTAINING PROTEIN"/>
    <property type="match status" value="1"/>
</dbReference>
<keyword evidence="9" id="KW-0339">Growth factor</keyword>
<evidence type="ECO:0000256" key="14">
    <source>
        <dbReference type="ARBA" id="ARBA00063299"/>
    </source>
</evidence>
<dbReference type="GO" id="GO:0005154">
    <property type="term" value="F:epidermal growth factor receptor binding"/>
    <property type="evidence" value="ECO:0007669"/>
    <property type="project" value="TreeGrafter"/>
</dbReference>
<feature type="domain" description="EGF-like" evidence="18">
    <location>
        <begin position="77"/>
        <end position="118"/>
    </location>
</feature>
<keyword evidence="10 17" id="KW-0472">Membrane</keyword>
<evidence type="ECO:0000256" key="8">
    <source>
        <dbReference type="ARBA" id="ARBA00022989"/>
    </source>
</evidence>
<evidence type="ECO:0000256" key="4">
    <source>
        <dbReference type="ARBA" id="ARBA00022475"/>
    </source>
</evidence>
<comment type="similarity">
    <text evidence="3">Belongs to the neuregulin family.</text>
</comment>
<evidence type="ECO:0000313" key="20">
    <source>
        <dbReference type="Proteomes" id="UP001152803"/>
    </source>
</evidence>
<protein>
    <recommendedName>
        <fullName evidence="15">Pro-neuregulin-4, membrane-bound isoform</fullName>
    </recommendedName>
</protein>
<feature type="disulfide bond" evidence="16">
    <location>
        <begin position="89"/>
        <end position="106"/>
    </location>
</feature>
<keyword evidence="4" id="KW-1003">Cell membrane</keyword>
<keyword evidence="5" id="KW-0964">Secreted</keyword>
<dbReference type="EMBL" id="JAFJMO010000017">
    <property type="protein sequence ID" value="KAJ8252498.1"/>
    <property type="molecule type" value="Genomic_DNA"/>
</dbReference>
<comment type="function">
    <text evidence="13">Low affinity ligand for the ERBB4 tyrosine kinase receptor. Concomitantly recruits ERBB1 and ERBB2 coreceptors, resulting in ligand-stimulated tyrosine phosphorylation and activation of the ERBB receptors. Does not bind to the ERBB1, ERBB2 and ERBB3 receptors.</text>
</comment>
<comment type="subunit">
    <text evidence="14">Interacts with ERBB4.</text>
</comment>
<dbReference type="SUPFAM" id="SSF57196">
    <property type="entry name" value="EGF/Laminin"/>
    <property type="match status" value="1"/>
</dbReference>
<dbReference type="InterPro" id="IPR000742">
    <property type="entry name" value="EGF"/>
</dbReference>
<comment type="caution">
    <text evidence="19">The sequence shown here is derived from an EMBL/GenBank/DDBJ whole genome shotgun (WGS) entry which is preliminary data.</text>
</comment>
<evidence type="ECO:0000256" key="11">
    <source>
        <dbReference type="ARBA" id="ARBA00023157"/>
    </source>
</evidence>
<dbReference type="GO" id="GO:0008083">
    <property type="term" value="F:growth factor activity"/>
    <property type="evidence" value="ECO:0007669"/>
    <property type="project" value="UniProtKB-KW"/>
</dbReference>
<evidence type="ECO:0000313" key="19">
    <source>
        <dbReference type="EMBL" id="KAJ8252498.1"/>
    </source>
</evidence>
<evidence type="ECO:0000256" key="13">
    <source>
        <dbReference type="ARBA" id="ARBA00054375"/>
    </source>
</evidence>
<evidence type="ECO:0000256" key="3">
    <source>
        <dbReference type="ARBA" id="ARBA00008216"/>
    </source>
</evidence>
<keyword evidence="8 17" id="KW-1133">Transmembrane helix</keyword>
<dbReference type="PANTHER" id="PTHR10740">
    <property type="entry name" value="TRANSFORMING GROWTH FACTOR ALPHA"/>
    <property type="match status" value="1"/>
</dbReference>
<feature type="transmembrane region" description="Helical" evidence="17">
    <location>
        <begin position="132"/>
        <end position="155"/>
    </location>
</feature>
<evidence type="ECO:0000259" key="18">
    <source>
        <dbReference type="PROSITE" id="PS50026"/>
    </source>
</evidence>
<gene>
    <name evidence="19" type="ORF">COCON_G00218100</name>
</gene>
<proteinExistence type="inferred from homology"/>
<keyword evidence="6 16" id="KW-0245">EGF-like domain</keyword>
<evidence type="ECO:0000256" key="17">
    <source>
        <dbReference type="SAM" id="Phobius"/>
    </source>
</evidence>
<evidence type="ECO:0000256" key="7">
    <source>
        <dbReference type="ARBA" id="ARBA00022692"/>
    </source>
</evidence>
<keyword evidence="11 16" id="KW-1015">Disulfide bond</keyword>
<dbReference type="PROSITE" id="PS50026">
    <property type="entry name" value="EGF_3"/>
    <property type="match status" value="1"/>
</dbReference>
<organism evidence="19 20">
    <name type="scientific">Conger conger</name>
    <name type="common">Conger eel</name>
    <name type="synonym">Muraena conger</name>
    <dbReference type="NCBI Taxonomy" id="82655"/>
    <lineage>
        <taxon>Eukaryota</taxon>
        <taxon>Metazoa</taxon>
        <taxon>Chordata</taxon>
        <taxon>Craniata</taxon>
        <taxon>Vertebrata</taxon>
        <taxon>Euteleostomi</taxon>
        <taxon>Actinopterygii</taxon>
        <taxon>Neopterygii</taxon>
        <taxon>Teleostei</taxon>
        <taxon>Anguilliformes</taxon>
        <taxon>Congridae</taxon>
        <taxon>Conger</taxon>
    </lineage>
</organism>
<evidence type="ECO:0000256" key="15">
    <source>
        <dbReference type="ARBA" id="ARBA00073762"/>
    </source>
</evidence>
<accession>A0A9Q1HPK8</accession>
<dbReference type="GO" id="GO:0008284">
    <property type="term" value="P:positive regulation of cell population proliferation"/>
    <property type="evidence" value="ECO:0007669"/>
    <property type="project" value="TreeGrafter"/>
</dbReference>
<sequence length="179" mass="19951">MQSNDCTDELTAYGRSPLHAGGWWANGRCREVDVSNVSEVSGGQRNAYHWTFREESGSELLNQELKGWICLVMMADHGEPCGALEASYCLHGGTCFMIPTVVTPNCKCAPNYKGNRCNEMQLPSTSMDAERAGLIAAVVIVVLLILVILAVVIYYTCKVWKRKPKTTQNTEYWKVARRV</sequence>
<evidence type="ECO:0000256" key="10">
    <source>
        <dbReference type="ARBA" id="ARBA00023136"/>
    </source>
</evidence>
<name>A0A9Q1HPK8_CONCO</name>
<dbReference type="OrthoDB" id="6162427at2759"/>
<keyword evidence="20" id="KW-1185">Reference proteome</keyword>